<reference evidence="1 2" key="1">
    <citation type="journal article" date="2016" name="Environ. Microbiol.">
        <title>New Methyloceanibacter diversity from North Sea sediments includes methanotroph containing solely the soluble methane monooxygenase.</title>
        <authorList>
            <person name="Vekeman B."/>
            <person name="Kerckhof F.M."/>
            <person name="Cremers G."/>
            <person name="de Vos P."/>
            <person name="Vandamme P."/>
            <person name="Boon N."/>
            <person name="Op den Camp H.J."/>
            <person name="Heylen K."/>
        </authorList>
    </citation>
    <scope>NUCLEOTIDE SEQUENCE [LARGE SCALE GENOMIC DNA]</scope>
    <source>
        <strain evidence="1 2">R-67174</strain>
    </source>
</reference>
<proteinExistence type="predicted"/>
<dbReference type="STRING" id="1774968.AUC68_04495"/>
<dbReference type="RefSeq" id="WP_069437205.1">
    <property type="nucleotide sequence ID" value="NZ_LPWG01000011.1"/>
</dbReference>
<evidence type="ECO:0000313" key="1">
    <source>
        <dbReference type="EMBL" id="ODR99266.1"/>
    </source>
</evidence>
<name>A0A1E3W2A6_9HYPH</name>
<dbReference type="OrthoDB" id="159745at2"/>
<dbReference type="Proteomes" id="UP000094501">
    <property type="component" value="Unassembled WGS sequence"/>
</dbReference>
<gene>
    <name evidence="1" type="ORF">AUC68_04495</name>
</gene>
<protein>
    <submittedName>
        <fullName evidence="1">Uncharacterized protein</fullName>
    </submittedName>
</protein>
<sequence length="164" mass="17476">MANKDDFTPEEWTKVLESIVAAGLAVSAVDRSGWWGTLKEAAASTPALAEAKRDPNSSELITAAVAAFEKSSDGSILAMRERFARADPTECVQRSLESLREVSVLLDAKAPDEAVAFKAWLREISQKVAEAAVEGSFLGFGGVRVSDAEKATLRDISKALGMTS</sequence>
<keyword evidence="2" id="KW-1185">Reference proteome</keyword>
<comment type="caution">
    <text evidence="1">The sequence shown here is derived from an EMBL/GenBank/DDBJ whole genome shotgun (WGS) entry which is preliminary data.</text>
</comment>
<evidence type="ECO:0000313" key="2">
    <source>
        <dbReference type="Proteomes" id="UP000094501"/>
    </source>
</evidence>
<organism evidence="1 2">
    <name type="scientific">Methyloceanibacter methanicus</name>
    <dbReference type="NCBI Taxonomy" id="1774968"/>
    <lineage>
        <taxon>Bacteria</taxon>
        <taxon>Pseudomonadati</taxon>
        <taxon>Pseudomonadota</taxon>
        <taxon>Alphaproteobacteria</taxon>
        <taxon>Hyphomicrobiales</taxon>
        <taxon>Hyphomicrobiaceae</taxon>
        <taxon>Methyloceanibacter</taxon>
    </lineage>
</organism>
<accession>A0A1E3W2A6</accession>
<dbReference type="AlphaFoldDB" id="A0A1E3W2A6"/>
<dbReference type="EMBL" id="LPWG01000011">
    <property type="protein sequence ID" value="ODR99266.1"/>
    <property type="molecule type" value="Genomic_DNA"/>
</dbReference>